<evidence type="ECO:0000256" key="1">
    <source>
        <dbReference type="SAM" id="Phobius"/>
    </source>
</evidence>
<feature type="transmembrane region" description="Helical" evidence="1">
    <location>
        <begin position="42"/>
        <end position="62"/>
    </location>
</feature>
<dbReference type="KEGG" id="psym:J1N51_10215"/>
<evidence type="ECO:0000313" key="3">
    <source>
        <dbReference type="Proteomes" id="UP000682739"/>
    </source>
</evidence>
<sequence>MDIRYFFKLTKLFSFSIVLYLIFLIARFQGLQPAMEGELGDFITALNFLFGSFVAYFMFVLNPKKDSRYLKNSLWWWLVSLLLITLAMDELFMLHEQVGAALGLKDTFVFLAYGAILGILLLLRVQEVFVKDTFIFLAIFAILSITSQLADYLYNEGTFMILGRDISYEQLLESFGALSLSCAITSMALRQLYTER</sequence>
<dbReference type="EMBL" id="CP072110">
    <property type="protein sequence ID" value="QTH63117.1"/>
    <property type="molecule type" value="Genomic_DNA"/>
</dbReference>
<dbReference type="AlphaFoldDB" id="A0A975HHI8"/>
<feature type="transmembrane region" description="Helical" evidence="1">
    <location>
        <begin position="12"/>
        <end position="30"/>
    </location>
</feature>
<evidence type="ECO:0000313" key="2">
    <source>
        <dbReference type="EMBL" id="QTH63117.1"/>
    </source>
</evidence>
<keyword evidence="3" id="KW-1185">Reference proteome</keyword>
<organism evidence="2 3">
    <name type="scientific">Psychrosphaera ytuae</name>
    <dbReference type="NCBI Taxonomy" id="2820710"/>
    <lineage>
        <taxon>Bacteria</taxon>
        <taxon>Pseudomonadati</taxon>
        <taxon>Pseudomonadota</taxon>
        <taxon>Gammaproteobacteria</taxon>
        <taxon>Alteromonadales</taxon>
        <taxon>Pseudoalteromonadaceae</taxon>
        <taxon>Psychrosphaera</taxon>
    </lineage>
</organism>
<dbReference type="RefSeq" id="WP_208831019.1">
    <property type="nucleotide sequence ID" value="NZ_CP072110.1"/>
</dbReference>
<proteinExistence type="predicted"/>
<reference evidence="2" key="1">
    <citation type="submission" date="2021-03" db="EMBL/GenBank/DDBJ databases">
        <title>Description of Psychrosphaera ytuae sp. nov. isolated from deep sea sediment of South China Sea.</title>
        <authorList>
            <person name="Zhang J."/>
            <person name="Xu X.-D."/>
        </authorList>
    </citation>
    <scope>NUCLEOTIDE SEQUENCE</scope>
    <source>
        <strain evidence="2">MTZ26</strain>
    </source>
</reference>
<keyword evidence="1" id="KW-0812">Transmembrane</keyword>
<name>A0A975HHI8_9GAMM</name>
<keyword evidence="1" id="KW-1133">Transmembrane helix</keyword>
<feature type="transmembrane region" description="Helical" evidence="1">
    <location>
        <begin position="74"/>
        <end position="95"/>
    </location>
</feature>
<dbReference type="Proteomes" id="UP000682739">
    <property type="component" value="Chromosome"/>
</dbReference>
<feature type="transmembrane region" description="Helical" evidence="1">
    <location>
        <begin position="135"/>
        <end position="154"/>
    </location>
</feature>
<keyword evidence="1" id="KW-0472">Membrane</keyword>
<feature type="transmembrane region" description="Helical" evidence="1">
    <location>
        <begin position="107"/>
        <end position="123"/>
    </location>
</feature>
<accession>A0A975HHI8</accession>
<protein>
    <submittedName>
        <fullName evidence="2">Uncharacterized protein</fullName>
    </submittedName>
</protein>
<gene>
    <name evidence="2" type="ORF">J1N51_10215</name>
</gene>